<keyword evidence="5 9" id="KW-0653">Protein transport</keyword>
<proteinExistence type="inferred from homology"/>
<dbReference type="GO" id="GO:0033281">
    <property type="term" value="C:TAT protein transport complex"/>
    <property type="evidence" value="ECO:0007669"/>
    <property type="project" value="UniProtKB-UniRule"/>
</dbReference>
<dbReference type="Proteomes" id="UP001300672">
    <property type="component" value="Chromosome"/>
</dbReference>
<comment type="function">
    <text evidence="9">Part of the twin-arginine translocation (Tat) system that transports large folded proteins containing a characteristic twin-arginine motif in their signal peptide across membranes. TatA could form the protein-conducting channel of the Tat system.</text>
</comment>
<dbReference type="AlphaFoldDB" id="A0AA95H521"/>
<dbReference type="PANTHER" id="PTHR42982">
    <property type="entry name" value="SEC-INDEPENDENT PROTEIN TRANSLOCASE PROTEIN TATA"/>
    <property type="match status" value="1"/>
</dbReference>
<feature type="compositionally biased region" description="Polar residues" evidence="10">
    <location>
        <begin position="51"/>
        <end position="64"/>
    </location>
</feature>
<keyword evidence="4 9" id="KW-0812">Transmembrane</keyword>
<dbReference type="HAMAP" id="MF_00236">
    <property type="entry name" value="TatA_E"/>
    <property type="match status" value="1"/>
</dbReference>
<gene>
    <name evidence="9 11" type="primary">tatA</name>
    <name evidence="11" type="ORF">QJT80_00130</name>
</gene>
<evidence type="ECO:0000313" key="11">
    <source>
        <dbReference type="EMBL" id="WGZ90891.1"/>
    </source>
</evidence>
<dbReference type="Gene3D" id="1.20.5.3310">
    <property type="match status" value="1"/>
</dbReference>
<evidence type="ECO:0000256" key="9">
    <source>
        <dbReference type="HAMAP-Rule" id="MF_00236"/>
    </source>
</evidence>
<protein>
    <recommendedName>
        <fullName evidence="9">Sec-independent protein translocase protein TatA</fullName>
    </recommendedName>
</protein>
<keyword evidence="3 9" id="KW-1003">Cell membrane</keyword>
<dbReference type="GO" id="GO:0008320">
    <property type="term" value="F:protein transmembrane transporter activity"/>
    <property type="evidence" value="ECO:0007669"/>
    <property type="project" value="UniProtKB-UniRule"/>
</dbReference>
<organism evidence="11">
    <name type="scientific">Candidatus Thiocaldithrix dubininis</name>
    <dbReference type="NCBI Taxonomy" id="3080823"/>
    <lineage>
        <taxon>Bacteria</taxon>
        <taxon>Pseudomonadati</taxon>
        <taxon>Pseudomonadota</taxon>
        <taxon>Gammaproteobacteria</taxon>
        <taxon>Thiotrichales</taxon>
        <taxon>Thiotrichaceae</taxon>
        <taxon>Candidatus Thiocaldithrix</taxon>
    </lineage>
</organism>
<keyword evidence="8 9" id="KW-0472">Membrane</keyword>
<evidence type="ECO:0000256" key="6">
    <source>
        <dbReference type="ARBA" id="ARBA00022989"/>
    </source>
</evidence>
<evidence type="ECO:0000256" key="3">
    <source>
        <dbReference type="ARBA" id="ARBA00022475"/>
    </source>
</evidence>
<comment type="similarity">
    <text evidence="9">Belongs to the TatA/E family.</text>
</comment>
<reference evidence="11" key="2">
    <citation type="submission" date="2023-04" db="EMBL/GenBank/DDBJ databases">
        <authorList>
            <person name="Beletskiy A.V."/>
            <person name="Mardanov A.V."/>
            <person name="Ravin N.V."/>
        </authorList>
    </citation>
    <scope>NUCLEOTIDE SEQUENCE</scope>
    <source>
        <strain evidence="11">GKL-01</strain>
    </source>
</reference>
<feature type="region of interest" description="Disordered" evidence="10">
    <location>
        <begin position="43"/>
        <end position="78"/>
    </location>
</feature>
<comment type="subcellular location">
    <subcellularLocation>
        <location evidence="1 9">Cell membrane</location>
        <topology evidence="1 9">Single-pass membrane protein</topology>
    </subcellularLocation>
</comment>
<evidence type="ECO:0000256" key="1">
    <source>
        <dbReference type="ARBA" id="ARBA00004162"/>
    </source>
</evidence>
<reference evidence="11" key="1">
    <citation type="journal article" date="2023" name="Int. J. Mol. Sci.">
        <title>Metagenomics Revealed a New Genus 'Candidatus Thiocaldithrix dubininis' gen. nov., sp. nov. and a New Species 'Candidatus Thiothrix putei' sp. nov. in the Family Thiotrichaceae, Some Members of Which Have Traits of Both Na+- and H+-Motive Energetics.</title>
        <authorList>
            <person name="Ravin N.V."/>
            <person name="Muntyan M.S."/>
            <person name="Smolyakov D.D."/>
            <person name="Rudenko T.S."/>
            <person name="Beletsky A.V."/>
            <person name="Mardanov A.V."/>
            <person name="Grabovich M.Y."/>
        </authorList>
    </citation>
    <scope>NUCLEOTIDE SEQUENCE</scope>
    <source>
        <strain evidence="11">GKL-01</strain>
    </source>
</reference>
<dbReference type="PANTHER" id="PTHR42982:SF1">
    <property type="entry name" value="SEC-INDEPENDENT PROTEIN TRANSLOCASE PROTEIN TATA"/>
    <property type="match status" value="1"/>
</dbReference>
<feature type="compositionally biased region" description="Basic and acidic residues" evidence="10">
    <location>
        <begin position="66"/>
        <end position="78"/>
    </location>
</feature>
<evidence type="ECO:0000256" key="8">
    <source>
        <dbReference type="ARBA" id="ARBA00023136"/>
    </source>
</evidence>
<keyword evidence="6 9" id="KW-1133">Transmembrane helix</keyword>
<evidence type="ECO:0000256" key="5">
    <source>
        <dbReference type="ARBA" id="ARBA00022927"/>
    </source>
</evidence>
<evidence type="ECO:0000256" key="4">
    <source>
        <dbReference type="ARBA" id="ARBA00022692"/>
    </source>
</evidence>
<keyword evidence="2 9" id="KW-0813">Transport</keyword>
<dbReference type="Pfam" id="PF02416">
    <property type="entry name" value="TatA_B_E"/>
    <property type="match status" value="1"/>
</dbReference>
<dbReference type="GO" id="GO:0043953">
    <property type="term" value="P:protein transport by the Tat complex"/>
    <property type="evidence" value="ECO:0007669"/>
    <property type="project" value="UniProtKB-UniRule"/>
</dbReference>
<evidence type="ECO:0000256" key="7">
    <source>
        <dbReference type="ARBA" id="ARBA00023010"/>
    </source>
</evidence>
<sequence>MHFSPLQLILILVIVILLFGTKKLRNMGGDLGEAFKNFKKAVKDGDEDKTQTPPSQVTQNQTNEGRVIEGEAKVKDKV</sequence>
<feature type="transmembrane region" description="Helical" evidence="9">
    <location>
        <begin position="6"/>
        <end position="21"/>
    </location>
</feature>
<dbReference type="NCBIfam" id="TIGR01411">
    <property type="entry name" value="tatAE"/>
    <property type="match status" value="1"/>
</dbReference>
<dbReference type="InterPro" id="IPR003369">
    <property type="entry name" value="TatA/B/E"/>
</dbReference>
<dbReference type="EMBL" id="CP124755">
    <property type="protein sequence ID" value="WGZ90891.1"/>
    <property type="molecule type" value="Genomic_DNA"/>
</dbReference>
<evidence type="ECO:0000256" key="10">
    <source>
        <dbReference type="SAM" id="MobiDB-lite"/>
    </source>
</evidence>
<evidence type="ECO:0000256" key="2">
    <source>
        <dbReference type="ARBA" id="ARBA00022448"/>
    </source>
</evidence>
<keyword evidence="7 9" id="KW-0811">Translocation</keyword>
<comment type="subunit">
    <text evidence="9">The Tat system comprises two distinct complexes: a TatABC complex, containing multiple copies of TatA, TatB and TatC subunits, and a separate TatA complex, containing only TatA subunits. Substrates initially bind to the TatABC complex, which probably triggers association of the separate TatA complex to form the active translocon.</text>
</comment>
<name>A0AA95H521_9GAMM</name>
<dbReference type="KEGG" id="tdu:QJT80_00130"/>
<accession>A0AA95H521</accession>
<dbReference type="InterPro" id="IPR006312">
    <property type="entry name" value="TatA/E"/>
</dbReference>